<proteinExistence type="predicted"/>
<dbReference type="RefSeq" id="XP_007929948.1">
    <property type="nucleotide sequence ID" value="XM_007931757.1"/>
</dbReference>
<protein>
    <submittedName>
        <fullName evidence="2">Uncharacterized protein</fullName>
    </submittedName>
</protein>
<dbReference type="Proteomes" id="UP000016932">
    <property type="component" value="Unassembled WGS sequence"/>
</dbReference>
<dbReference type="KEGG" id="pfj:MYCFIDRAFT_208697"/>
<name>M3ANW7_PSEFD</name>
<keyword evidence="3" id="KW-1185">Reference proteome</keyword>
<dbReference type="VEuPathDB" id="FungiDB:MYCFIDRAFT_208697"/>
<gene>
    <name evidence="2" type="ORF">MYCFIDRAFT_208697</name>
</gene>
<dbReference type="HOGENOM" id="CLU_1876329_0_0_1"/>
<reference evidence="2 3" key="1">
    <citation type="journal article" date="2012" name="PLoS Pathog.">
        <title>Diverse lifestyles and strategies of plant pathogenesis encoded in the genomes of eighteen Dothideomycetes fungi.</title>
        <authorList>
            <person name="Ohm R.A."/>
            <person name="Feau N."/>
            <person name="Henrissat B."/>
            <person name="Schoch C.L."/>
            <person name="Horwitz B.A."/>
            <person name="Barry K.W."/>
            <person name="Condon B.J."/>
            <person name="Copeland A.C."/>
            <person name="Dhillon B."/>
            <person name="Glaser F."/>
            <person name="Hesse C.N."/>
            <person name="Kosti I."/>
            <person name="LaButti K."/>
            <person name="Lindquist E.A."/>
            <person name="Lucas S."/>
            <person name="Salamov A.A."/>
            <person name="Bradshaw R.E."/>
            <person name="Ciuffetti L."/>
            <person name="Hamelin R.C."/>
            <person name="Kema G.H.J."/>
            <person name="Lawrence C."/>
            <person name="Scott J.A."/>
            <person name="Spatafora J.W."/>
            <person name="Turgeon B.G."/>
            <person name="de Wit P.J.G.M."/>
            <person name="Zhong S."/>
            <person name="Goodwin S.B."/>
            <person name="Grigoriev I.V."/>
        </authorList>
    </citation>
    <scope>NUCLEOTIDE SEQUENCE [LARGE SCALE GENOMIC DNA]</scope>
    <source>
        <strain evidence="2 3">CIRAD86</strain>
    </source>
</reference>
<dbReference type="GeneID" id="19336706"/>
<sequence>MHIGRETVSLDMYFGFAWPVRVLRRGKPFESLAEIDVVELLEGNVVHVEMYIRKRRALTLRNAVMSTLVKSSMRPLLASDNMRRISELGQGQAGKLARAQTSHLSRTHHPDRAGGSGSGSGSGNSEHGIGMFSILN</sequence>
<evidence type="ECO:0000313" key="3">
    <source>
        <dbReference type="Proteomes" id="UP000016932"/>
    </source>
</evidence>
<dbReference type="EMBL" id="KB446562">
    <property type="protein sequence ID" value="EME79152.1"/>
    <property type="molecule type" value="Genomic_DNA"/>
</dbReference>
<organism evidence="2 3">
    <name type="scientific">Pseudocercospora fijiensis (strain CIRAD86)</name>
    <name type="common">Black leaf streak disease fungus</name>
    <name type="synonym">Mycosphaerella fijiensis</name>
    <dbReference type="NCBI Taxonomy" id="383855"/>
    <lineage>
        <taxon>Eukaryota</taxon>
        <taxon>Fungi</taxon>
        <taxon>Dikarya</taxon>
        <taxon>Ascomycota</taxon>
        <taxon>Pezizomycotina</taxon>
        <taxon>Dothideomycetes</taxon>
        <taxon>Dothideomycetidae</taxon>
        <taxon>Mycosphaerellales</taxon>
        <taxon>Mycosphaerellaceae</taxon>
        <taxon>Pseudocercospora</taxon>
    </lineage>
</organism>
<accession>M3ANW7</accession>
<evidence type="ECO:0000313" key="2">
    <source>
        <dbReference type="EMBL" id="EME79152.1"/>
    </source>
</evidence>
<feature type="region of interest" description="Disordered" evidence="1">
    <location>
        <begin position="89"/>
        <end position="127"/>
    </location>
</feature>
<dbReference type="AlphaFoldDB" id="M3ANW7"/>
<evidence type="ECO:0000256" key="1">
    <source>
        <dbReference type="SAM" id="MobiDB-lite"/>
    </source>
</evidence>